<feature type="domain" description="ABC transmembrane type-1" evidence="8">
    <location>
        <begin position="56"/>
        <end position="236"/>
    </location>
</feature>
<feature type="transmembrane region" description="Helical" evidence="7">
    <location>
        <begin position="94"/>
        <end position="116"/>
    </location>
</feature>
<evidence type="ECO:0000313" key="10">
    <source>
        <dbReference type="Proteomes" id="UP000031121"/>
    </source>
</evidence>
<accession>A0A0A8B264</accession>
<dbReference type="OrthoDB" id="7274389at2"/>
<comment type="subcellular location">
    <subcellularLocation>
        <location evidence="1 7">Cell membrane</location>
        <topology evidence="1 7">Multi-pass membrane protein</topology>
    </subcellularLocation>
</comment>
<feature type="transmembrane region" description="Helical" evidence="7">
    <location>
        <begin position="12"/>
        <end position="30"/>
    </location>
</feature>
<feature type="transmembrane region" description="Helical" evidence="7">
    <location>
        <begin position="186"/>
        <end position="206"/>
    </location>
</feature>
<protein>
    <submittedName>
        <fullName evidence="9">ABC transporter permease</fullName>
    </submittedName>
</protein>
<dbReference type="RefSeq" id="WP_039688028.1">
    <property type="nucleotide sequence ID" value="NZ_CP009302.1"/>
</dbReference>
<dbReference type="STRING" id="1531429.JI75_00905"/>
<feature type="transmembrane region" description="Helical" evidence="7">
    <location>
        <begin position="218"/>
        <end position="236"/>
    </location>
</feature>
<dbReference type="SUPFAM" id="SSF161098">
    <property type="entry name" value="MetI-like"/>
    <property type="match status" value="1"/>
</dbReference>
<dbReference type="KEGG" id="cbac:JI75_00905"/>
<evidence type="ECO:0000313" key="9">
    <source>
        <dbReference type="EMBL" id="AJC11464.1"/>
    </source>
</evidence>
<dbReference type="PROSITE" id="PS50928">
    <property type="entry name" value="ABC_TM1"/>
    <property type="match status" value="1"/>
</dbReference>
<dbReference type="Pfam" id="PF00528">
    <property type="entry name" value="BPD_transp_1"/>
    <property type="match status" value="1"/>
</dbReference>
<evidence type="ECO:0000256" key="4">
    <source>
        <dbReference type="ARBA" id="ARBA00022692"/>
    </source>
</evidence>
<keyword evidence="5 7" id="KW-1133">Transmembrane helix</keyword>
<dbReference type="GO" id="GO:0005886">
    <property type="term" value="C:plasma membrane"/>
    <property type="evidence" value="ECO:0007669"/>
    <property type="project" value="UniProtKB-SubCell"/>
</dbReference>
<keyword evidence="2 7" id="KW-0813">Transport</keyword>
<evidence type="ECO:0000256" key="7">
    <source>
        <dbReference type="RuleBase" id="RU363032"/>
    </source>
</evidence>
<dbReference type="Proteomes" id="UP000031121">
    <property type="component" value="Chromosome"/>
</dbReference>
<proteinExistence type="inferred from homology"/>
<keyword evidence="10" id="KW-1185">Reference proteome</keyword>
<dbReference type="PANTHER" id="PTHR30151">
    <property type="entry name" value="ALKANE SULFONATE ABC TRANSPORTER-RELATED, MEMBRANE SUBUNIT"/>
    <property type="match status" value="1"/>
</dbReference>
<evidence type="ECO:0000256" key="1">
    <source>
        <dbReference type="ARBA" id="ARBA00004651"/>
    </source>
</evidence>
<evidence type="ECO:0000256" key="6">
    <source>
        <dbReference type="ARBA" id="ARBA00023136"/>
    </source>
</evidence>
<dbReference type="InterPro" id="IPR035906">
    <property type="entry name" value="MetI-like_sf"/>
</dbReference>
<evidence type="ECO:0000259" key="8">
    <source>
        <dbReference type="PROSITE" id="PS50928"/>
    </source>
</evidence>
<dbReference type="AlphaFoldDB" id="A0A0A8B264"/>
<reference evidence="9 10" key="2">
    <citation type="journal article" date="2015" name="Genome Announc.">
        <title>Complete Genome Sequence of Coriobacteriaceae Strain 68-1-3, a Novel Mucus-Degrading Isolate from the Swine Intestinal Tract.</title>
        <authorList>
            <person name="Looft T."/>
            <person name="Bayles D.O."/>
            <person name="Alt D.P."/>
            <person name="Stanton T.B."/>
        </authorList>
    </citation>
    <scope>NUCLEOTIDE SEQUENCE [LARGE SCALE GENOMIC DNA]</scope>
    <source>
        <strain evidence="9 10">68-1-3</strain>
    </source>
</reference>
<dbReference type="InterPro" id="IPR000515">
    <property type="entry name" value="MetI-like"/>
</dbReference>
<name>A0A0A8B264_9ACTN</name>
<dbReference type="Gene3D" id="1.10.3720.10">
    <property type="entry name" value="MetI-like"/>
    <property type="match status" value="1"/>
</dbReference>
<keyword evidence="4 7" id="KW-0812">Transmembrane</keyword>
<evidence type="ECO:0000256" key="5">
    <source>
        <dbReference type="ARBA" id="ARBA00022989"/>
    </source>
</evidence>
<feature type="transmembrane region" description="Helical" evidence="7">
    <location>
        <begin position="60"/>
        <end position="82"/>
    </location>
</feature>
<gene>
    <name evidence="9" type="ORF">JI75_00905</name>
</gene>
<keyword evidence="3" id="KW-1003">Cell membrane</keyword>
<dbReference type="PANTHER" id="PTHR30151:SF0">
    <property type="entry name" value="ABC TRANSPORTER PERMEASE PROTEIN MJ0413-RELATED"/>
    <property type="match status" value="1"/>
</dbReference>
<dbReference type="EMBL" id="CP009302">
    <property type="protein sequence ID" value="AJC11464.1"/>
    <property type="molecule type" value="Genomic_DNA"/>
</dbReference>
<comment type="similarity">
    <text evidence="7">Belongs to the binding-protein-dependent transport system permease family.</text>
</comment>
<organism evidence="9 10">
    <name type="scientific">Berryella intestinalis</name>
    <dbReference type="NCBI Taxonomy" id="1531429"/>
    <lineage>
        <taxon>Bacteria</taxon>
        <taxon>Bacillati</taxon>
        <taxon>Actinomycetota</taxon>
        <taxon>Coriobacteriia</taxon>
        <taxon>Eggerthellales</taxon>
        <taxon>Eggerthellaceae</taxon>
        <taxon>Berryella</taxon>
    </lineage>
</organism>
<dbReference type="GO" id="GO:0055085">
    <property type="term" value="P:transmembrane transport"/>
    <property type="evidence" value="ECO:0007669"/>
    <property type="project" value="InterPro"/>
</dbReference>
<evidence type="ECO:0000256" key="2">
    <source>
        <dbReference type="ARBA" id="ARBA00022448"/>
    </source>
</evidence>
<sequence>MRADVLREVGGYLAALAFIVAGWWISALVIDSPALPTPLQTVPVLGQYLPALGPDFATSAYRVAVSVALGTALAVPLALVCSRSDRIDALFAPVLYLLYPIPKVVVLPILLVLLGLADAPKIALVSLTVFFQVLVAVRDAVRSLPEDALVSIRVLGAGRLDEYRHVVVPATLPAVFTSLRISAGTAIAVLFFAEAIAGSTGLGYFIMQSWGMVNYPRMFAGIIALAALGVVLYALFDVAERRLLRWKWQVG</sequence>
<evidence type="ECO:0000256" key="3">
    <source>
        <dbReference type="ARBA" id="ARBA00022475"/>
    </source>
</evidence>
<reference evidence="10" key="1">
    <citation type="submission" date="2014-08" db="EMBL/GenBank/DDBJ databases">
        <title>Coriobacteriaceae sp. complete genome.</title>
        <authorList>
            <person name="Looft T."/>
            <person name="Bayles D.O."/>
            <person name="Stanton T.B."/>
        </authorList>
    </citation>
    <scope>NUCLEOTIDE SEQUENCE [LARGE SCALE GENOMIC DNA]</scope>
    <source>
        <strain evidence="10">68-1-3</strain>
    </source>
</reference>
<dbReference type="HOGENOM" id="CLU_046113_1_3_11"/>
<keyword evidence="6 7" id="KW-0472">Membrane</keyword>